<proteinExistence type="predicted"/>
<evidence type="ECO:0000313" key="2">
    <source>
        <dbReference type="EMBL" id="KOA18167.1"/>
    </source>
</evidence>
<comment type="caution">
    <text evidence="2">The sequence shown here is derived from an EMBL/GenBank/DDBJ whole genome shotgun (WGS) entry which is preliminary data.</text>
</comment>
<dbReference type="AlphaFoldDB" id="A0A0L6Z5D3"/>
<feature type="domain" description="AAA-ATPase-like" evidence="1">
    <location>
        <begin position="3"/>
        <end position="202"/>
    </location>
</feature>
<dbReference type="Proteomes" id="UP000037043">
    <property type="component" value="Unassembled WGS sequence"/>
</dbReference>
<dbReference type="Pfam" id="PF09820">
    <property type="entry name" value="AAA-ATPase_like"/>
    <property type="match status" value="1"/>
</dbReference>
<dbReference type="InterPro" id="IPR018631">
    <property type="entry name" value="AAA-ATPase-like_dom"/>
</dbReference>
<dbReference type="EMBL" id="LHUR01000044">
    <property type="protein sequence ID" value="KOA18167.1"/>
    <property type="molecule type" value="Genomic_DNA"/>
</dbReference>
<name>A0A0L6Z5D3_9CLOT</name>
<dbReference type="Gene3D" id="3.40.50.300">
    <property type="entry name" value="P-loop containing nucleotide triphosphate hydrolases"/>
    <property type="match status" value="1"/>
</dbReference>
<dbReference type="RefSeq" id="WP_052222937.1">
    <property type="nucleotide sequence ID" value="NZ_LHUR01000044.1"/>
</dbReference>
<keyword evidence="3" id="KW-1185">Reference proteome</keyword>
<dbReference type="PANTHER" id="PTHR34825">
    <property type="entry name" value="CONSERVED PROTEIN, WITH A WEAK D-GALACTARATE DEHYDRATASE/ALTRONATE HYDROLASE DOMAIN"/>
    <property type="match status" value="1"/>
</dbReference>
<evidence type="ECO:0000259" key="1">
    <source>
        <dbReference type="Pfam" id="PF09820"/>
    </source>
</evidence>
<organism evidence="2 3">
    <name type="scientific">Clostridium homopropionicum DSM 5847</name>
    <dbReference type="NCBI Taxonomy" id="1121318"/>
    <lineage>
        <taxon>Bacteria</taxon>
        <taxon>Bacillati</taxon>
        <taxon>Bacillota</taxon>
        <taxon>Clostridia</taxon>
        <taxon>Eubacteriales</taxon>
        <taxon>Clostridiaceae</taxon>
        <taxon>Clostridium</taxon>
    </lineage>
</organism>
<dbReference type="PANTHER" id="PTHR34825:SF2">
    <property type="entry name" value="AAA-ATPASE-LIKE DOMAIN-CONTAINING PROTEIN"/>
    <property type="match status" value="1"/>
</dbReference>
<dbReference type="PATRIC" id="fig|1121318.3.peg.3500"/>
<sequence length="437" mass="51009">MIIYIDKTEYIEKLENYHSPYIFFLRPRRFGKSLFTSILANYYDIKEEENFNKLFGETYIGKNPTKEKNSYYILKFNFTGLNTDTKEKLEETFISTIKESFDKFISDYKLNINYIQEGTAASIFESFLNKVNKKIDGDLYVIIDEYNHFANELLSFRTEMFSEIISKTGFVRKWYEVLKKGTESIVKRIFATGVSPITLDSFTSGFNIADNITRYEDFNEMIGFTEAEVRKLIQDTSHNDVTESELEELIDILKQNYNGYLFSEDSSTRLFNSGMILYYLKTYSVKKEGPKDFIDTNVASDYGKLGNLFDLKDNNRNMKVLDSILTGEETTAIITQQFSLEKDFNEDDFKSLLFYLGLLTIDRETLGAVILKVPNYAIKTLYFEYFNKKVSENYNLYVEAEKRMKNASTNDFISSDDVLQDLGIKKDELKDIEVDIE</sequence>
<evidence type="ECO:0000313" key="3">
    <source>
        <dbReference type="Proteomes" id="UP000037043"/>
    </source>
</evidence>
<accession>A0A0L6Z5D3</accession>
<protein>
    <submittedName>
        <fullName evidence="2">Putative AAA-ATPase</fullName>
    </submittedName>
</protein>
<dbReference type="STRING" id="36844.SAMN04488501_1261"/>
<reference evidence="3" key="1">
    <citation type="submission" date="2015-08" db="EMBL/GenBank/DDBJ databases">
        <title>Genome sequence of the strict anaerobe Clostridium homopropionicum LuHBu1 (DSM 5847T).</title>
        <authorList>
            <person name="Poehlein A."/>
            <person name="Beck M."/>
            <person name="Schiel-Bengelsdorf B."/>
            <person name="Bengelsdorf F.R."/>
            <person name="Daniel R."/>
            <person name="Duerre P."/>
        </authorList>
    </citation>
    <scope>NUCLEOTIDE SEQUENCE [LARGE SCALE GENOMIC DNA]</scope>
    <source>
        <strain evidence="3">DSM 5847</strain>
    </source>
</reference>
<dbReference type="InterPro" id="IPR027417">
    <property type="entry name" value="P-loop_NTPase"/>
</dbReference>
<gene>
    <name evidence="2" type="ORF">CLHOM_35010</name>
</gene>